<dbReference type="Pfam" id="PF20180">
    <property type="entry name" value="UQCC2_CBP6"/>
    <property type="match status" value="1"/>
</dbReference>
<evidence type="ECO:0000313" key="1">
    <source>
        <dbReference type="EMBL" id="OBZ74342.1"/>
    </source>
</evidence>
<accession>A0A1C7MC07</accession>
<organism evidence="1 2">
    <name type="scientific">Grifola frondosa</name>
    <name type="common">Maitake</name>
    <name type="synonym">Polyporus frondosus</name>
    <dbReference type="NCBI Taxonomy" id="5627"/>
    <lineage>
        <taxon>Eukaryota</taxon>
        <taxon>Fungi</taxon>
        <taxon>Dikarya</taxon>
        <taxon>Basidiomycota</taxon>
        <taxon>Agaricomycotina</taxon>
        <taxon>Agaricomycetes</taxon>
        <taxon>Polyporales</taxon>
        <taxon>Grifolaceae</taxon>
        <taxon>Grifola</taxon>
    </lineage>
</organism>
<sequence>MSPTARATSLGQQLRRIAAAWPEDPFRPNLQLRTLLESLADHPNLTPEAVRATRALKDNEPMKKYALSAKMLQPASVPHHYVRLVEAFDKSAKGIGRPWWKIFFGVW</sequence>
<dbReference type="EMBL" id="LUGG01000005">
    <property type="protein sequence ID" value="OBZ74342.1"/>
    <property type="molecule type" value="Genomic_DNA"/>
</dbReference>
<dbReference type="OrthoDB" id="2107880at2759"/>
<keyword evidence="2" id="KW-1185">Reference proteome</keyword>
<comment type="caution">
    <text evidence="1">The sequence shown here is derived from an EMBL/GenBank/DDBJ whole genome shotgun (WGS) entry which is preliminary data.</text>
</comment>
<dbReference type="Proteomes" id="UP000092993">
    <property type="component" value="Unassembled WGS sequence"/>
</dbReference>
<proteinExistence type="predicted"/>
<name>A0A1C7MC07_GRIFR</name>
<protein>
    <submittedName>
        <fullName evidence="1">Uncharacterized protein</fullName>
    </submittedName>
</protein>
<dbReference type="STRING" id="5627.A0A1C7MC07"/>
<dbReference type="AlphaFoldDB" id="A0A1C7MC07"/>
<evidence type="ECO:0000313" key="2">
    <source>
        <dbReference type="Proteomes" id="UP000092993"/>
    </source>
</evidence>
<gene>
    <name evidence="1" type="ORF">A0H81_05344</name>
</gene>
<dbReference type="OMA" id="RPWWKIF"/>
<reference evidence="1 2" key="1">
    <citation type="submission" date="2016-03" db="EMBL/GenBank/DDBJ databases">
        <title>Whole genome sequencing of Grifola frondosa 9006-11.</title>
        <authorList>
            <person name="Min B."/>
            <person name="Park H."/>
            <person name="Kim J.-G."/>
            <person name="Cho H."/>
            <person name="Oh Y.-L."/>
            <person name="Kong W.-S."/>
            <person name="Choi I.-G."/>
        </authorList>
    </citation>
    <scope>NUCLEOTIDE SEQUENCE [LARGE SCALE GENOMIC DNA]</scope>
    <source>
        <strain evidence="1 2">9006-11</strain>
    </source>
</reference>